<gene>
    <name evidence="2" type="ORF">CJEDD_11625</name>
</gene>
<evidence type="ECO:0008006" key="4">
    <source>
        <dbReference type="Google" id="ProtNLM"/>
    </source>
</evidence>
<keyword evidence="3" id="KW-1185">Reference proteome</keyword>
<organism evidence="2 3">
    <name type="scientific">Corynebacterium jeddahense</name>
    <dbReference type="NCBI Taxonomy" id="1414719"/>
    <lineage>
        <taxon>Bacteria</taxon>
        <taxon>Bacillati</taxon>
        <taxon>Actinomycetota</taxon>
        <taxon>Actinomycetes</taxon>
        <taxon>Mycobacteriales</taxon>
        <taxon>Corynebacteriaceae</taxon>
        <taxon>Corynebacterium</taxon>
    </lineage>
</organism>
<protein>
    <recommendedName>
        <fullName evidence="4">Secreted protein</fullName>
    </recommendedName>
</protein>
<proteinExistence type="predicted"/>
<evidence type="ECO:0000313" key="3">
    <source>
        <dbReference type="Proteomes" id="UP001218071"/>
    </source>
</evidence>
<reference evidence="2 3" key="1">
    <citation type="submission" date="2020-10" db="EMBL/GenBank/DDBJ databases">
        <title>Complete genome sequence of Corynebacterium jeddahense DSM 45997, type strain of Corynebacterium jeddahense.</title>
        <authorList>
            <person name="Busche T."/>
            <person name="Kalinowski J."/>
            <person name="Ruckert C."/>
        </authorList>
    </citation>
    <scope>NUCLEOTIDE SEQUENCE [LARGE SCALE GENOMIC DNA]</scope>
    <source>
        <strain evidence="2 3">DSM 45997</strain>
    </source>
</reference>
<evidence type="ECO:0000313" key="2">
    <source>
        <dbReference type="EMBL" id="WCZ39891.1"/>
    </source>
</evidence>
<dbReference type="EMBL" id="CP063194">
    <property type="protein sequence ID" value="WCZ39891.1"/>
    <property type="molecule type" value="Genomic_DNA"/>
</dbReference>
<keyword evidence="1" id="KW-0812">Transmembrane</keyword>
<dbReference type="Proteomes" id="UP001218071">
    <property type="component" value="Chromosome"/>
</dbReference>
<accession>A0ABY7UMG9</accession>
<evidence type="ECO:0000256" key="1">
    <source>
        <dbReference type="SAM" id="Phobius"/>
    </source>
</evidence>
<sequence>MNATTILGIASIVVAFVLFTASFYLAVRGRKRPAIVLGAVAFLFMTLIPVALALFVAVPNPS</sequence>
<keyword evidence="1" id="KW-1133">Transmembrane helix</keyword>
<feature type="transmembrane region" description="Helical" evidence="1">
    <location>
        <begin position="34"/>
        <end position="58"/>
    </location>
</feature>
<keyword evidence="1" id="KW-0472">Membrane</keyword>
<dbReference type="RefSeq" id="WP_042409817.1">
    <property type="nucleotide sequence ID" value="NZ_CBYN010000141.1"/>
</dbReference>
<name>A0ABY7UMG9_9CORY</name>
<feature type="transmembrane region" description="Helical" evidence="1">
    <location>
        <begin position="6"/>
        <end position="27"/>
    </location>
</feature>